<dbReference type="InterPro" id="IPR005119">
    <property type="entry name" value="LysR_subst-bd"/>
</dbReference>
<dbReference type="Pfam" id="PF03466">
    <property type="entry name" value="LysR_substrate"/>
    <property type="match status" value="1"/>
</dbReference>
<dbReference type="EMBL" id="JAUSUR010000007">
    <property type="protein sequence ID" value="MDQ0362696.1"/>
    <property type="molecule type" value="Genomic_DNA"/>
</dbReference>
<dbReference type="CDD" id="cd05466">
    <property type="entry name" value="PBP2_LTTR_substrate"/>
    <property type="match status" value="1"/>
</dbReference>
<feature type="domain" description="HTH lysR-type" evidence="5">
    <location>
        <begin position="1"/>
        <end position="58"/>
    </location>
</feature>
<dbReference type="InterPro" id="IPR036388">
    <property type="entry name" value="WH-like_DNA-bd_sf"/>
</dbReference>
<dbReference type="Pfam" id="PF00126">
    <property type="entry name" value="HTH_1"/>
    <property type="match status" value="1"/>
</dbReference>
<keyword evidence="3 6" id="KW-0238">DNA-binding</keyword>
<dbReference type="SUPFAM" id="SSF53850">
    <property type="entry name" value="Periplasmic binding protein-like II"/>
    <property type="match status" value="1"/>
</dbReference>
<evidence type="ECO:0000256" key="3">
    <source>
        <dbReference type="ARBA" id="ARBA00023125"/>
    </source>
</evidence>
<sequence>MEINDLKIFYEVAKLGSISKAAEKLEYVQSNVSKRILKVEDEMKRTLFIRKNNGVKLTKDGEKFLKKVEVVLSDFSIMERTFLEDNQQISIGATNSISYSYLQQSILNEEITVFTKPISELIRMLKSGAIDVLVVNKKIEDIEIKEISKISETIRWVKSNQNKSEFIENKIIISRDRECPYRLEVLKYLKENSLEDMAIIEVDTMDLLVSMIESGTAITVLPKKIIDMNPKLEAIDGMDVQPVDIYVYTLMSNQQSFRLTIDGLTKKQP</sequence>
<evidence type="ECO:0000313" key="7">
    <source>
        <dbReference type="Proteomes" id="UP001230220"/>
    </source>
</evidence>
<evidence type="ECO:0000259" key="5">
    <source>
        <dbReference type="PROSITE" id="PS50931"/>
    </source>
</evidence>
<dbReference type="PANTHER" id="PTHR30126:SF93">
    <property type="entry name" value="HTH LYSR-TYPE DOMAIN-CONTAINING PROTEIN"/>
    <property type="match status" value="1"/>
</dbReference>
<dbReference type="PANTHER" id="PTHR30126">
    <property type="entry name" value="HTH-TYPE TRANSCRIPTIONAL REGULATOR"/>
    <property type="match status" value="1"/>
</dbReference>
<keyword evidence="7" id="KW-1185">Reference proteome</keyword>
<dbReference type="Gene3D" id="1.10.10.10">
    <property type="entry name" value="Winged helix-like DNA-binding domain superfamily/Winged helix DNA-binding domain"/>
    <property type="match status" value="1"/>
</dbReference>
<name>A0ABU0E791_9FIRM</name>
<comment type="caution">
    <text evidence="6">The sequence shown here is derived from an EMBL/GenBank/DDBJ whole genome shotgun (WGS) entry which is preliminary data.</text>
</comment>
<proteinExistence type="inferred from homology"/>
<protein>
    <submittedName>
        <fullName evidence="6">DNA-binding transcriptional LysR family regulator</fullName>
    </submittedName>
</protein>
<evidence type="ECO:0000256" key="1">
    <source>
        <dbReference type="ARBA" id="ARBA00009437"/>
    </source>
</evidence>
<evidence type="ECO:0000256" key="2">
    <source>
        <dbReference type="ARBA" id="ARBA00023015"/>
    </source>
</evidence>
<dbReference type="PROSITE" id="PS50931">
    <property type="entry name" value="HTH_LYSR"/>
    <property type="match status" value="1"/>
</dbReference>
<accession>A0ABU0E791</accession>
<evidence type="ECO:0000313" key="6">
    <source>
        <dbReference type="EMBL" id="MDQ0362696.1"/>
    </source>
</evidence>
<organism evidence="6 7">
    <name type="scientific">Breznakia pachnodae</name>
    <dbReference type="NCBI Taxonomy" id="265178"/>
    <lineage>
        <taxon>Bacteria</taxon>
        <taxon>Bacillati</taxon>
        <taxon>Bacillota</taxon>
        <taxon>Erysipelotrichia</taxon>
        <taxon>Erysipelotrichales</taxon>
        <taxon>Erysipelotrichaceae</taxon>
        <taxon>Breznakia</taxon>
    </lineage>
</organism>
<dbReference type="InterPro" id="IPR036390">
    <property type="entry name" value="WH_DNA-bd_sf"/>
</dbReference>
<dbReference type="RefSeq" id="WP_307410574.1">
    <property type="nucleotide sequence ID" value="NZ_JAUSUR010000007.1"/>
</dbReference>
<keyword evidence="2" id="KW-0805">Transcription regulation</keyword>
<keyword evidence="4" id="KW-0804">Transcription</keyword>
<dbReference type="GO" id="GO:0003677">
    <property type="term" value="F:DNA binding"/>
    <property type="evidence" value="ECO:0007669"/>
    <property type="project" value="UniProtKB-KW"/>
</dbReference>
<comment type="similarity">
    <text evidence="1">Belongs to the LysR transcriptional regulatory family.</text>
</comment>
<dbReference type="SUPFAM" id="SSF46785">
    <property type="entry name" value="Winged helix' DNA-binding domain"/>
    <property type="match status" value="1"/>
</dbReference>
<reference evidence="6 7" key="1">
    <citation type="submission" date="2023-07" db="EMBL/GenBank/DDBJ databases">
        <title>Genomic Encyclopedia of Type Strains, Phase IV (KMG-IV): sequencing the most valuable type-strain genomes for metagenomic binning, comparative biology and taxonomic classification.</title>
        <authorList>
            <person name="Goeker M."/>
        </authorList>
    </citation>
    <scope>NUCLEOTIDE SEQUENCE [LARGE SCALE GENOMIC DNA]</scope>
    <source>
        <strain evidence="6 7">DSM 16784</strain>
    </source>
</reference>
<dbReference type="Gene3D" id="3.40.190.10">
    <property type="entry name" value="Periplasmic binding protein-like II"/>
    <property type="match status" value="2"/>
</dbReference>
<evidence type="ECO:0000256" key="4">
    <source>
        <dbReference type="ARBA" id="ARBA00023163"/>
    </source>
</evidence>
<gene>
    <name evidence="6" type="ORF">J2S15_003450</name>
</gene>
<dbReference type="Proteomes" id="UP001230220">
    <property type="component" value="Unassembled WGS sequence"/>
</dbReference>
<dbReference type="InterPro" id="IPR000847">
    <property type="entry name" value="LysR_HTH_N"/>
</dbReference>